<protein>
    <recommendedName>
        <fullName evidence="1">1-alkyl-2-acetylglycerophosphocholine esterase</fullName>
        <ecNumber evidence="1">3.1.1.47</ecNumber>
    </recommendedName>
</protein>
<evidence type="ECO:0000256" key="4">
    <source>
        <dbReference type="ARBA" id="ARBA00023098"/>
    </source>
</evidence>
<evidence type="ECO:0000313" key="6">
    <source>
        <dbReference type="EMBL" id="KAF2196553.1"/>
    </source>
</evidence>
<dbReference type="GO" id="GO:0003847">
    <property type="term" value="F:1-alkyl-2-acetylglycerophosphocholine esterase activity"/>
    <property type="evidence" value="ECO:0007669"/>
    <property type="project" value="UniProtKB-EC"/>
</dbReference>
<keyword evidence="3" id="KW-0442">Lipid degradation</keyword>
<name>A0A9P4MR20_9PLEO</name>
<keyword evidence="2" id="KW-0378">Hydrolase</keyword>
<keyword evidence="4" id="KW-0443">Lipid metabolism</keyword>
<dbReference type="AlphaFoldDB" id="A0A9P4MR20"/>
<comment type="caution">
    <text evidence="6">The sequence shown here is derived from an EMBL/GenBank/DDBJ whole genome shotgun (WGS) entry which is preliminary data.</text>
</comment>
<evidence type="ECO:0000256" key="2">
    <source>
        <dbReference type="ARBA" id="ARBA00022801"/>
    </source>
</evidence>
<dbReference type="PANTHER" id="PTHR10272:SF14">
    <property type="entry name" value="PAF ACETYLHYDROLASE FAMILY PROTEIN"/>
    <property type="match status" value="1"/>
</dbReference>
<sequence>MVPFTRLLHAPLLFTYIQLAVNALKIPTQGGPYCVSISELSFNDPARTDPYAQGKHDRTVMVSLFFPITASSCTRNCTKEYMPSETSQISSENFRLDSSPDLFEDLEFQTCCSSNKISHPKDFPLVILNTAVATSRHLYGGIAQAIAAHGYAVITVDHPYDASIVEFPGSGPGAINSTVYNSIPLSPFSDIRKFNHTITQAMQTRFEDIDLVIRNLANPMVVKQLMPSAPYGAAFNTSNMGIMGHGVGGGVAVWLAFTDARFVVGIDFDGTPPIFKEETTQGVVFFGREGHTRDEDIGWRETWGMLRGASWEWDLQESAHFDYSDLGLVVDLKGMESGSVRGLGDVEGRMAWNATVDFSVAYLDAFVKGRGLANLQGLVALYPGMVPYGG</sequence>
<dbReference type="Proteomes" id="UP000799536">
    <property type="component" value="Unassembled WGS sequence"/>
</dbReference>
<evidence type="ECO:0000313" key="7">
    <source>
        <dbReference type="Proteomes" id="UP000799536"/>
    </source>
</evidence>
<reference evidence="6" key="1">
    <citation type="journal article" date="2020" name="Stud. Mycol.">
        <title>101 Dothideomycetes genomes: a test case for predicting lifestyles and emergence of pathogens.</title>
        <authorList>
            <person name="Haridas S."/>
            <person name="Albert R."/>
            <person name="Binder M."/>
            <person name="Bloem J."/>
            <person name="Labutti K."/>
            <person name="Salamov A."/>
            <person name="Andreopoulos B."/>
            <person name="Baker S."/>
            <person name="Barry K."/>
            <person name="Bills G."/>
            <person name="Bluhm B."/>
            <person name="Cannon C."/>
            <person name="Castanera R."/>
            <person name="Culley D."/>
            <person name="Daum C."/>
            <person name="Ezra D."/>
            <person name="Gonzalez J."/>
            <person name="Henrissat B."/>
            <person name="Kuo A."/>
            <person name="Liang C."/>
            <person name="Lipzen A."/>
            <person name="Lutzoni F."/>
            <person name="Magnuson J."/>
            <person name="Mondo S."/>
            <person name="Nolan M."/>
            <person name="Ohm R."/>
            <person name="Pangilinan J."/>
            <person name="Park H.-J."/>
            <person name="Ramirez L."/>
            <person name="Alfaro M."/>
            <person name="Sun H."/>
            <person name="Tritt A."/>
            <person name="Yoshinaga Y."/>
            <person name="Zwiers L.-H."/>
            <person name="Turgeon B."/>
            <person name="Goodwin S."/>
            <person name="Spatafora J."/>
            <person name="Crous P."/>
            <person name="Grigoriev I."/>
        </authorList>
    </citation>
    <scope>NUCLEOTIDE SEQUENCE</scope>
    <source>
        <strain evidence="6">ATCC 74209</strain>
    </source>
</reference>
<dbReference type="SUPFAM" id="SSF53474">
    <property type="entry name" value="alpha/beta-Hydrolases"/>
    <property type="match status" value="1"/>
</dbReference>
<dbReference type="EC" id="3.1.1.47" evidence="1"/>
<dbReference type="Gene3D" id="3.40.50.1820">
    <property type="entry name" value="alpha/beta hydrolase"/>
    <property type="match status" value="1"/>
</dbReference>
<keyword evidence="5" id="KW-0732">Signal</keyword>
<dbReference type="EMBL" id="ML994367">
    <property type="protein sequence ID" value="KAF2196553.1"/>
    <property type="molecule type" value="Genomic_DNA"/>
</dbReference>
<evidence type="ECO:0000256" key="3">
    <source>
        <dbReference type="ARBA" id="ARBA00022963"/>
    </source>
</evidence>
<dbReference type="OrthoDB" id="2363873at2759"/>
<proteinExistence type="predicted"/>
<organism evidence="6 7">
    <name type="scientific">Delitschia confertaspora ATCC 74209</name>
    <dbReference type="NCBI Taxonomy" id="1513339"/>
    <lineage>
        <taxon>Eukaryota</taxon>
        <taxon>Fungi</taxon>
        <taxon>Dikarya</taxon>
        <taxon>Ascomycota</taxon>
        <taxon>Pezizomycotina</taxon>
        <taxon>Dothideomycetes</taxon>
        <taxon>Pleosporomycetidae</taxon>
        <taxon>Pleosporales</taxon>
        <taxon>Delitschiaceae</taxon>
        <taxon>Delitschia</taxon>
    </lineage>
</organism>
<gene>
    <name evidence="6" type="ORF">GQ43DRAFT_498480</name>
</gene>
<evidence type="ECO:0000256" key="5">
    <source>
        <dbReference type="SAM" id="SignalP"/>
    </source>
</evidence>
<accession>A0A9P4MR20</accession>
<dbReference type="Pfam" id="PF03403">
    <property type="entry name" value="PAF-AH_p_II"/>
    <property type="match status" value="1"/>
</dbReference>
<keyword evidence="7" id="KW-1185">Reference proteome</keyword>
<dbReference type="GO" id="GO:0016042">
    <property type="term" value="P:lipid catabolic process"/>
    <property type="evidence" value="ECO:0007669"/>
    <property type="project" value="UniProtKB-KW"/>
</dbReference>
<evidence type="ECO:0000256" key="1">
    <source>
        <dbReference type="ARBA" id="ARBA00013201"/>
    </source>
</evidence>
<feature type="signal peptide" evidence="5">
    <location>
        <begin position="1"/>
        <end position="23"/>
    </location>
</feature>
<feature type="chain" id="PRO_5040454912" description="1-alkyl-2-acetylglycerophosphocholine esterase" evidence="5">
    <location>
        <begin position="24"/>
        <end position="390"/>
    </location>
</feature>
<dbReference type="InterPro" id="IPR029058">
    <property type="entry name" value="AB_hydrolase_fold"/>
</dbReference>
<dbReference type="PANTHER" id="PTHR10272">
    <property type="entry name" value="PLATELET-ACTIVATING FACTOR ACETYLHYDROLASE"/>
    <property type="match status" value="1"/>
</dbReference>